<accession>A0A8X7N3U6</accession>
<dbReference type="EMBL" id="LWDG02000599">
    <property type="protein sequence ID" value="KAE8263878.1"/>
    <property type="molecule type" value="Genomic_DNA"/>
</dbReference>
<evidence type="ECO:0000313" key="2">
    <source>
        <dbReference type="EMBL" id="KAE8263878.1"/>
    </source>
</evidence>
<evidence type="ECO:0000256" key="1">
    <source>
        <dbReference type="SAM" id="SignalP"/>
    </source>
</evidence>
<evidence type="ECO:0000313" key="3">
    <source>
        <dbReference type="Proteomes" id="UP000078113"/>
    </source>
</evidence>
<comment type="caution">
    <text evidence="2">The sequence shown here is derived from an EMBL/GenBank/DDBJ whole genome shotgun (WGS) entry which is preliminary data.</text>
</comment>
<reference evidence="2" key="2">
    <citation type="journal article" date="2019" name="IMA Fungus">
        <title>Genome sequencing and comparison of five Tilletia species to identify candidate genes for the detection of regulated species infecting wheat.</title>
        <authorList>
            <person name="Nguyen H.D.T."/>
            <person name="Sultana T."/>
            <person name="Kesanakurti P."/>
            <person name="Hambleton S."/>
        </authorList>
    </citation>
    <scope>NUCLEOTIDE SEQUENCE</scope>
    <source>
        <strain evidence="2">DAOMC 236422</strain>
    </source>
</reference>
<name>A0A8X7N3U6_9BASI</name>
<feature type="chain" id="PRO_5036490010" evidence="1">
    <location>
        <begin position="20"/>
        <end position="105"/>
    </location>
</feature>
<reference evidence="2" key="1">
    <citation type="submission" date="2016-04" db="EMBL/GenBank/DDBJ databases">
        <authorList>
            <person name="Nguyen H.D."/>
            <person name="Samba Siva P."/>
            <person name="Cullis J."/>
            <person name="Levesque C.A."/>
            <person name="Hambleton S."/>
        </authorList>
    </citation>
    <scope>NUCLEOTIDE SEQUENCE</scope>
    <source>
        <strain evidence="2">DAOMC 236422</strain>
    </source>
</reference>
<protein>
    <submittedName>
        <fullName evidence="2">Uncharacterized protein</fullName>
    </submittedName>
</protein>
<proteinExistence type="predicted"/>
<dbReference type="AlphaFoldDB" id="A0A8X7N3U6"/>
<dbReference type="Proteomes" id="UP000078113">
    <property type="component" value="Unassembled WGS sequence"/>
</dbReference>
<keyword evidence="1" id="KW-0732">Signal</keyword>
<organism evidence="2 3">
    <name type="scientific">Tilletia walkeri</name>
    <dbReference type="NCBI Taxonomy" id="117179"/>
    <lineage>
        <taxon>Eukaryota</taxon>
        <taxon>Fungi</taxon>
        <taxon>Dikarya</taxon>
        <taxon>Basidiomycota</taxon>
        <taxon>Ustilaginomycotina</taxon>
        <taxon>Exobasidiomycetes</taxon>
        <taxon>Tilletiales</taxon>
        <taxon>Tilletiaceae</taxon>
        <taxon>Tilletia</taxon>
    </lineage>
</organism>
<feature type="signal peptide" evidence="1">
    <location>
        <begin position="1"/>
        <end position="19"/>
    </location>
</feature>
<keyword evidence="3" id="KW-1185">Reference proteome</keyword>
<gene>
    <name evidence="2" type="ORF">A4X09_0g7114</name>
</gene>
<sequence>MRCLSIITLSALLSTAVTAAPANGPLLTLVGRQAANTKSLGQSGHGQDSSAAAACDLALLEDYDLITADRQGLHFAHHILSRRNDARAIWRLKPLVLRLLWPQCG</sequence>